<evidence type="ECO:0000259" key="10">
    <source>
        <dbReference type="PROSITE" id="PS50110"/>
    </source>
</evidence>
<dbReference type="PANTHER" id="PTHR32071:SF21">
    <property type="entry name" value="TRANSCRIPTIONAL REGULATORY PROTEIN FLGR"/>
    <property type="match status" value="1"/>
</dbReference>
<dbReference type="AlphaFoldDB" id="A0A8J4HDD2"/>
<keyword evidence="1" id="KW-0547">Nucleotide-binding</keyword>
<evidence type="ECO:0000256" key="7">
    <source>
        <dbReference type="ARBA" id="ARBA00023163"/>
    </source>
</evidence>
<dbReference type="GO" id="GO:0006355">
    <property type="term" value="P:regulation of DNA-templated transcription"/>
    <property type="evidence" value="ECO:0007669"/>
    <property type="project" value="InterPro"/>
</dbReference>
<dbReference type="Pfam" id="PF25601">
    <property type="entry name" value="AAA_lid_14"/>
    <property type="match status" value="1"/>
</dbReference>
<dbReference type="Gene3D" id="1.10.10.60">
    <property type="entry name" value="Homeodomain-like"/>
    <property type="match status" value="1"/>
</dbReference>
<keyword evidence="3" id="KW-0902">Two-component regulatory system</keyword>
<dbReference type="InterPro" id="IPR011006">
    <property type="entry name" value="CheY-like_superfamily"/>
</dbReference>
<dbReference type="PRINTS" id="PR01590">
    <property type="entry name" value="HTHFIS"/>
</dbReference>
<keyword evidence="8" id="KW-0597">Phosphoprotein</keyword>
<dbReference type="PROSITE" id="PS50110">
    <property type="entry name" value="RESPONSE_REGULATORY"/>
    <property type="match status" value="1"/>
</dbReference>
<dbReference type="GO" id="GO:0000160">
    <property type="term" value="P:phosphorelay signal transduction system"/>
    <property type="evidence" value="ECO:0007669"/>
    <property type="project" value="UniProtKB-KW"/>
</dbReference>
<reference evidence="11" key="1">
    <citation type="journal article" date="2020" name="mSystems">
        <title>Genome- and Community-Level Interaction Insights into Carbon Utilization and Element Cycling Functions of Hydrothermarchaeota in Hydrothermal Sediment.</title>
        <authorList>
            <person name="Zhou Z."/>
            <person name="Liu Y."/>
            <person name="Xu W."/>
            <person name="Pan J."/>
            <person name="Luo Z.H."/>
            <person name="Li M."/>
        </authorList>
    </citation>
    <scope>NUCLEOTIDE SEQUENCE</scope>
    <source>
        <strain evidence="11">SpSt-997</strain>
    </source>
</reference>
<evidence type="ECO:0000256" key="8">
    <source>
        <dbReference type="PROSITE-ProRule" id="PRU00169"/>
    </source>
</evidence>
<dbReference type="EMBL" id="DTQM01000198">
    <property type="protein sequence ID" value="HGC43591.1"/>
    <property type="molecule type" value="Genomic_DNA"/>
</dbReference>
<dbReference type="InterPro" id="IPR025943">
    <property type="entry name" value="Sigma_54_int_dom_ATP-bd_2"/>
</dbReference>
<dbReference type="PROSITE" id="PS00675">
    <property type="entry name" value="SIGMA54_INTERACT_1"/>
    <property type="match status" value="1"/>
</dbReference>
<dbReference type="InterPro" id="IPR001789">
    <property type="entry name" value="Sig_transdc_resp-reg_receiver"/>
</dbReference>
<evidence type="ECO:0000256" key="3">
    <source>
        <dbReference type="ARBA" id="ARBA00023012"/>
    </source>
</evidence>
<keyword evidence="7" id="KW-0804">Transcription</keyword>
<keyword evidence="2" id="KW-0067">ATP-binding</keyword>
<dbReference type="Pfam" id="PF00158">
    <property type="entry name" value="Sigma54_activat"/>
    <property type="match status" value="1"/>
</dbReference>
<dbReference type="Gene3D" id="3.40.50.300">
    <property type="entry name" value="P-loop containing nucleotide triphosphate hydrolases"/>
    <property type="match status" value="1"/>
</dbReference>
<evidence type="ECO:0000256" key="5">
    <source>
        <dbReference type="ARBA" id="ARBA00023125"/>
    </source>
</evidence>
<dbReference type="FunFam" id="3.40.50.300:FF:000006">
    <property type="entry name" value="DNA-binding transcriptional regulator NtrC"/>
    <property type="match status" value="1"/>
</dbReference>
<dbReference type="InterPro" id="IPR058031">
    <property type="entry name" value="AAA_lid_NorR"/>
</dbReference>
<dbReference type="InterPro" id="IPR002197">
    <property type="entry name" value="HTH_Fis"/>
</dbReference>
<organism evidence="11">
    <name type="scientific">Acidicaldus sp</name>
    <dbReference type="NCBI Taxonomy" id="1872105"/>
    <lineage>
        <taxon>Bacteria</taxon>
        <taxon>Pseudomonadati</taxon>
        <taxon>Pseudomonadota</taxon>
        <taxon>Alphaproteobacteria</taxon>
        <taxon>Acetobacterales</taxon>
        <taxon>Acetobacteraceae</taxon>
        <taxon>Acidicaldus</taxon>
    </lineage>
</organism>
<dbReference type="Gene3D" id="3.40.50.2300">
    <property type="match status" value="1"/>
</dbReference>
<dbReference type="PANTHER" id="PTHR32071">
    <property type="entry name" value="TRANSCRIPTIONAL REGULATORY PROTEIN"/>
    <property type="match status" value="1"/>
</dbReference>
<dbReference type="SMART" id="SM00382">
    <property type="entry name" value="AAA"/>
    <property type="match status" value="1"/>
</dbReference>
<evidence type="ECO:0000256" key="1">
    <source>
        <dbReference type="ARBA" id="ARBA00022741"/>
    </source>
</evidence>
<keyword evidence="4" id="KW-0805">Transcription regulation</keyword>
<gene>
    <name evidence="11" type="ORF">ENY07_10290</name>
</gene>
<dbReference type="GO" id="GO:0005524">
    <property type="term" value="F:ATP binding"/>
    <property type="evidence" value="ECO:0007669"/>
    <property type="project" value="UniProtKB-KW"/>
</dbReference>
<feature type="modified residue" description="4-aspartylphosphate" evidence="8">
    <location>
        <position position="52"/>
    </location>
</feature>
<dbReference type="Pfam" id="PF02954">
    <property type="entry name" value="HTH_8"/>
    <property type="match status" value="1"/>
</dbReference>
<dbReference type="PROSITE" id="PS50045">
    <property type="entry name" value="SIGMA54_INTERACT_4"/>
    <property type="match status" value="1"/>
</dbReference>
<dbReference type="Gene3D" id="1.10.8.60">
    <property type="match status" value="1"/>
</dbReference>
<dbReference type="InterPro" id="IPR025662">
    <property type="entry name" value="Sigma_54_int_dom_ATP-bd_1"/>
</dbReference>
<dbReference type="SUPFAM" id="SSF46689">
    <property type="entry name" value="Homeodomain-like"/>
    <property type="match status" value="1"/>
</dbReference>
<dbReference type="CDD" id="cd00009">
    <property type="entry name" value="AAA"/>
    <property type="match status" value="1"/>
</dbReference>
<keyword evidence="5" id="KW-0238">DNA-binding</keyword>
<dbReference type="PROSITE" id="PS00676">
    <property type="entry name" value="SIGMA54_INTERACT_2"/>
    <property type="match status" value="1"/>
</dbReference>
<feature type="domain" description="Sigma-54 factor interaction" evidence="9">
    <location>
        <begin position="120"/>
        <end position="349"/>
    </location>
</feature>
<evidence type="ECO:0000313" key="11">
    <source>
        <dbReference type="EMBL" id="HGC43591.1"/>
    </source>
</evidence>
<dbReference type="SUPFAM" id="SSF52540">
    <property type="entry name" value="P-loop containing nucleoside triphosphate hydrolases"/>
    <property type="match status" value="1"/>
</dbReference>
<evidence type="ECO:0000256" key="6">
    <source>
        <dbReference type="ARBA" id="ARBA00023159"/>
    </source>
</evidence>
<sequence length="475" mass="49556">MQVLIIGSLAAELGQAARIAIARGARLDQADDIAQGLVRLRADARVDLVLCDITHDIAALIRAMFAERILVPVVACGVGDDAAAAAAAIRAGAREFLPLPPDADLIAAILEAAAGESHAMVAHDPAMLAAIRRAEQVARAEASVLICGESGTGKEVLARHIHRRSRRAHGPFVAMNCAAIPENLLESEMFGHEKGAFSGAIARRVGKFEAADGGTLLLDEISEMDIRLQAKLLRALQEREIDRLGGAGPVKVNARILATTNRDLPGEVAAGRFREDLYFRLNVVNLRIPPLRERPGDIAALAAHFARRFAEVNGLPPRPLAPAALALLEAHPWRGNVRELENILHRAVLLAEGEEIGAAAIELSASPMPASAPVASAPPVGSAAPVGSTAPVGSAPPIGNTGAGGGVAALVGRTVEEVERDLILETLGHTLGNRTHAAIILGISIRALRNKLRDYAARGLAVPPPAGNLASVEAA</sequence>
<evidence type="ECO:0000256" key="2">
    <source>
        <dbReference type="ARBA" id="ARBA00022840"/>
    </source>
</evidence>
<dbReference type="InterPro" id="IPR027417">
    <property type="entry name" value="P-loop_NTPase"/>
</dbReference>
<protein>
    <submittedName>
        <fullName evidence="11">Sigma-54-dependent Fis family transcriptional regulator</fullName>
    </submittedName>
</protein>
<dbReference type="InterPro" id="IPR002078">
    <property type="entry name" value="Sigma_54_int"/>
</dbReference>
<proteinExistence type="predicted"/>
<accession>A0A8J4HDD2</accession>
<comment type="caution">
    <text evidence="11">The sequence shown here is derived from an EMBL/GenBank/DDBJ whole genome shotgun (WGS) entry which is preliminary data.</text>
</comment>
<name>A0A8J4HDD2_9PROT</name>
<dbReference type="InterPro" id="IPR009057">
    <property type="entry name" value="Homeodomain-like_sf"/>
</dbReference>
<dbReference type="GO" id="GO:0043565">
    <property type="term" value="F:sequence-specific DNA binding"/>
    <property type="evidence" value="ECO:0007669"/>
    <property type="project" value="InterPro"/>
</dbReference>
<evidence type="ECO:0000259" key="9">
    <source>
        <dbReference type="PROSITE" id="PS50045"/>
    </source>
</evidence>
<feature type="domain" description="Response regulatory" evidence="10">
    <location>
        <begin position="2"/>
        <end position="114"/>
    </location>
</feature>
<dbReference type="SUPFAM" id="SSF52172">
    <property type="entry name" value="CheY-like"/>
    <property type="match status" value="1"/>
</dbReference>
<keyword evidence="6" id="KW-0010">Activator</keyword>
<dbReference type="InterPro" id="IPR003593">
    <property type="entry name" value="AAA+_ATPase"/>
</dbReference>
<evidence type="ECO:0000256" key="4">
    <source>
        <dbReference type="ARBA" id="ARBA00023015"/>
    </source>
</evidence>